<accession>A0ABR9QME9</accession>
<dbReference type="Proteomes" id="UP001516662">
    <property type="component" value="Unassembled WGS sequence"/>
</dbReference>
<name>A0ABR9QME9_9BACI</name>
<evidence type="ECO:0008006" key="3">
    <source>
        <dbReference type="Google" id="ProtNLM"/>
    </source>
</evidence>
<proteinExistence type="predicted"/>
<sequence length="72" mass="8477">MDTFNEQIQNWVNNNQLLYIEVVLKKVGRKEVLGRIVQFNGESLLIYKEDTKMVEHYLLNEIDNIVPVNKQG</sequence>
<reference evidence="1 2" key="1">
    <citation type="submission" date="2020-10" db="EMBL/GenBank/DDBJ databases">
        <title>Bacillus sp. HD4P25, an endophyte from a halophyte.</title>
        <authorList>
            <person name="Sun J.-Q."/>
        </authorList>
    </citation>
    <scope>NUCLEOTIDE SEQUENCE [LARGE SCALE GENOMIC DNA]</scope>
    <source>
        <strain evidence="1 2">YIM 93174</strain>
    </source>
</reference>
<protein>
    <recommendedName>
        <fullName evidence="3">DUF2642 domain-containing protein</fullName>
    </recommendedName>
</protein>
<dbReference type="RefSeq" id="WP_193538598.1">
    <property type="nucleotide sequence ID" value="NZ_JADCLJ010000023.1"/>
</dbReference>
<evidence type="ECO:0000313" key="2">
    <source>
        <dbReference type="Proteomes" id="UP001516662"/>
    </source>
</evidence>
<dbReference type="EMBL" id="JADCLJ010000023">
    <property type="protein sequence ID" value="MBE4909685.1"/>
    <property type="molecule type" value="Genomic_DNA"/>
</dbReference>
<organism evidence="1 2">
    <name type="scientific">Litchfieldia luteola</name>
    <dbReference type="NCBI Taxonomy" id="682179"/>
    <lineage>
        <taxon>Bacteria</taxon>
        <taxon>Bacillati</taxon>
        <taxon>Bacillota</taxon>
        <taxon>Bacilli</taxon>
        <taxon>Bacillales</taxon>
        <taxon>Bacillaceae</taxon>
        <taxon>Litchfieldia</taxon>
    </lineage>
</organism>
<comment type="caution">
    <text evidence="1">The sequence shown here is derived from an EMBL/GenBank/DDBJ whole genome shotgun (WGS) entry which is preliminary data.</text>
</comment>
<keyword evidence="2" id="KW-1185">Reference proteome</keyword>
<evidence type="ECO:0000313" key="1">
    <source>
        <dbReference type="EMBL" id="MBE4909685.1"/>
    </source>
</evidence>
<gene>
    <name evidence="1" type="ORF">IMZ08_16705</name>
</gene>